<dbReference type="SMART" id="SM00922">
    <property type="entry name" value="MR_MLE"/>
    <property type="match status" value="1"/>
</dbReference>
<dbReference type="EC" id="4.2.1.113" evidence="5 6"/>
<feature type="domain" description="Mandelate racemase/muconate lactonizing enzyme C-terminal" evidence="7">
    <location>
        <begin position="138"/>
        <end position="230"/>
    </location>
</feature>
<dbReference type="SFLD" id="SFLDF00009">
    <property type="entry name" value="o-succinylbenzoate_synthase"/>
    <property type="match status" value="1"/>
</dbReference>
<dbReference type="SFLD" id="SFLDS00001">
    <property type="entry name" value="Enolase"/>
    <property type="match status" value="1"/>
</dbReference>
<dbReference type="SUPFAM" id="SSF51604">
    <property type="entry name" value="Enolase C-terminal domain-like"/>
    <property type="match status" value="1"/>
</dbReference>
<reference evidence="8 9" key="1">
    <citation type="submission" date="2023-06" db="EMBL/GenBank/DDBJ databases">
        <title>Influencing factors and mechanism of Cr(VI) reduction by facultative anaerobic Exiguobacterium sp. PY14.</title>
        <authorList>
            <person name="Zou L."/>
        </authorList>
    </citation>
    <scope>NUCLEOTIDE SEQUENCE [LARGE SCALE GENOMIC DNA]</scope>
    <source>
        <strain evidence="8 9">PY14</strain>
    </source>
</reference>
<evidence type="ECO:0000256" key="3">
    <source>
        <dbReference type="ARBA" id="ARBA00022842"/>
    </source>
</evidence>
<name>A0ABT7MQJ4_9BACL</name>
<dbReference type="PANTHER" id="PTHR48073">
    <property type="entry name" value="O-SUCCINYLBENZOATE SYNTHASE-RELATED"/>
    <property type="match status" value="1"/>
</dbReference>
<dbReference type="Gene3D" id="3.20.20.120">
    <property type="entry name" value="Enolase-like C-terminal domain"/>
    <property type="match status" value="1"/>
</dbReference>
<dbReference type="Pfam" id="PF02746">
    <property type="entry name" value="MR_MLE_N"/>
    <property type="match status" value="1"/>
</dbReference>
<dbReference type="GO" id="GO:0043748">
    <property type="term" value="F:O-succinylbenzoate synthase activity"/>
    <property type="evidence" value="ECO:0007669"/>
    <property type="project" value="UniProtKB-EC"/>
</dbReference>
<gene>
    <name evidence="8" type="primary">menC</name>
    <name evidence="8" type="ORF">QR695_10710</name>
</gene>
<dbReference type="NCBIfam" id="TIGR01928">
    <property type="entry name" value="menC_lowGC_arch"/>
    <property type="match status" value="1"/>
</dbReference>
<proteinExistence type="predicted"/>
<keyword evidence="9" id="KW-1185">Reference proteome</keyword>
<dbReference type="Proteomes" id="UP001230807">
    <property type="component" value="Unassembled WGS sequence"/>
</dbReference>
<evidence type="ECO:0000313" key="9">
    <source>
        <dbReference type="Proteomes" id="UP001230807"/>
    </source>
</evidence>
<dbReference type="Pfam" id="PF13378">
    <property type="entry name" value="MR_MLE_C"/>
    <property type="match status" value="1"/>
</dbReference>
<evidence type="ECO:0000256" key="5">
    <source>
        <dbReference type="ARBA" id="ARBA00029491"/>
    </source>
</evidence>
<evidence type="ECO:0000313" key="8">
    <source>
        <dbReference type="EMBL" id="MDL5377476.1"/>
    </source>
</evidence>
<evidence type="ECO:0000256" key="1">
    <source>
        <dbReference type="ARBA" id="ARBA00001968"/>
    </source>
</evidence>
<dbReference type="PANTHER" id="PTHR48073:SF5">
    <property type="entry name" value="O-SUCCINYLBENZOATE SYNTHASE"/>
    <property type="match status" value="1"/>
</dbReference>
<accession>A0ABT7MQJ4</accession>
<comment type="cofactor">
    <cofactor evidence="1">
        <name>a divalent metal cation</name>
        <dbReference type="ChEBI" id="CHEBI:60240"/>
    </cofactor>
</comment>
<dbReference type="InterPro" id="IPR010197">
    <property type="entry name" value="OSBS/NAAAR"/>
</dbReference>
<evidence type="ECO:0000256" key="2">
    <source>
        <dbReference type="ARBA" id="ARBA00022723"/>
    </source>
</evidence>
<keyword evidence="3" id="KW-0460">Magnesium</keyword>
<evidence type="ECO:0000259" key="7">
    <source>
        <dbReference type="SMART" id="SM00922"/>
    </source>
</evidence>
<organism evidence="8 9">
    <name type="scientific">Exiguobacterium mexicanum</name>
    <dbReference type="NCBI Taxonomy" id="340146"/>
    <lineage>
        <taxon>Bacteria</taxon>
        <taxon>Bacillati</taxon>
        <taxon>Bacillota</taxon>
        <taxon>Bacilli</taxon>
        <taxon>Bacillales</taxon>
        <taxon>Bacillales Family XII. Incertae Sedis</taxon>
        <taxon>Exiguobacterium</taxon>
    </lineage>
</organism>
<dbReference type="InterPro" id="IPR013341">
    <property type="entry name" value="Mandelate_racemase_N_dom"/>
</dbReference>
<keyword evidence="2" id="KW-0479">Metal-binding</keyword>
<dbReference type="InterPro" id="IPR036849">
    <property type="entry name" value="Enolase-like_C_sf"/>
</dbReference>
<evidence type="ECO:0000256" key="6">
    <source>
        <dbReference type="NCBIfam" id="TIGR01928"/>
    </source>
</evidence>
<dbReference type="InterPro" id="IPR029017">
    <property type="entry name" value="Enolase-like_N"/>
</dbReference>
<protein>
    <recommendedName>
        <fullName evidence="5 6">o-succinylbenzoate synthase</fullName>
        <ecNumber evidence="5 6">4.2.1.113</ecNumber>
    </recommendedName>
</protein>
<evidence type="ECO:0000256" key="4">
    <source>
        <dbReference type="ARBA" id="ARBA00023239"/>
    </source>
</evidence>
<dbReference type="SUPFAM" id="SSF54826">
    <property type="entry name" value="Enolase N-terminal domain-like"/>
    <property type="match status" value="1"/>
</dbReference>
<comment type="caution">
    <text evidence="8">The sequence shown here is derived from an EMBL/GenBank/DDBJ whole genome shotgun (WGS) entry which is preliminary data.</text>
</comment>
<dbReference type="Gene3D" id="3.30.390.10">
    <property type="entry name" value="Enolase-like, N-terminal domain"/>
    <property type="match status" value="1"/>
</dbReference>
<dbReference type="EMBL" id="JASWER010000008">
    <property type="protein sequence ID" value="MDL5377476.1"/>
    <property type="molecule type" value="Genomic_DNA"/>
</dbReference>
<dbReference type="RefSeq" id="WP_214719877.1">
    <property type="nucleotide sequence ID" value="NZ_CP183077.1"/>
</dbReference>
<dbReference type="InterPro" id="IPR013342">
    <property type="entry name" value="Mandelate_racemase_C"/>
</dbReference>
<keyword evidence="4 8" id="KW-0456">Lyase</keyword>
<dbReference type="InterPro" id="IPR029065">
    <property type="entry name" value="Enolase_C-like"/>
</dbReference>
<dbReference type="SFLD" id="SFLDG00180">
    <property type="entry name" value="muconate_cycloisomerase"/>
    <property type="match status" value="1"/>
</dbReference>
<sequence length="355" mass="38753">MIRRAELYIVPLTFKHPIVTAHAVLTTRRTVILRLETVDGVVGYGEGVAFETPWYTAETVRSVIDTSALIIQLLKGRTLSAASFGTHVSSIIGHPMAKAMWESALWEVEAARANQTLKQYVQAGDAVACGRTIGIGLLSQTLNAIESALASGFDRIKLKASPHELLPALSEIRNNFPDAPLMIDLNGSGSEQPLDWFEALDTYRLLMIEQPYPSTHWVETADLQARLTTPICLDESISSAQDVATMHRLRAGRIVNIKPARVGGLSAALAIRDSGTPYWVGGMYESSIGRYHTLLFASMSGAAYPADMAGTSAYFETDLLDTPLEVENGQLILPDQVAPDWTTIEQLSEQTVRLL</sequence>